<dbReference type="SMART" id="SM00320">
    <property type="entry name" value="WD40"/>
    <property type="match status" value="5"/>
</dbReference>
<feature type="domain" description="IF140/IFT172/WDR19 TPR" evidence="11">
    <location>
        <begin position="669"/>
        <end position="807"/>
    </location>
</feature>
<dbReference type="InterPro" id="IPR057855">
    <property type="entry name" value="Beta-prop_WDR19_1st"/>
</dbReference>
<dbReference type="Gene3D" id="1.25.40.470">
    <property type="match status" value="2"/>
</dbReference>
<dbReference type="GO" id="GO:0060271">
    <property type="term" value="P:cilium assembly"/>
    <property type="evidence" value="ECO:0007669"/>
    <property type="project" value="TreeGrafter"/>
</dbReference>
<comment type="caution">
    <text evidence="12">The sequence shown here is derived from an EMBL/GenBank/DDBJ whole genome shotgun (WGS) entry which is preliminary data.</text>
</comment>
<feature type="region of interest" description="Disordered" evidence="8">
    <location>
        <begin position="1276"/>
        <end position="1300"/>
    </location>
</feature>
<dbReference type="FunFam" id="2.130.10.10:FF:000242">
    <property type="entry name" value="WD repeat domain 19, isoform CRA_a"/>
    <property type="match status" value="1"/>
</dbReference>
<evidence type="ECO:0000256" key="8">
    <source>
        <dbReference type="SAM" id="MobiDB-lite"/>
    </source>
</evidence>
<evidence type="ECO:0000256" key="5">
    <source>
        <dbReference type="ARBA" id="ARBA00022803"/>
    </source>
</evidence>
<keyword evidence="5" id="KW-0802">TPR repeat</keyword>
<feature type="domain" description="IF140/IFT172/WDR19 TPR" evidence="11">
    <location>
        <begin position="855"/>
        <end position="1077"/>
    </location>
</feature>
<accession>A0A9J6BL51</accession>
<evidence type="ECO:0000256" key="1">
    <source>
        <dbReference type="ARBA" id="ARBA00004138"/>
    </source>
</evidence>
<keyword evidence="2" id="KW-0853">WD repeat</keyword>
<reference evidence="12" key="1">
    <citation type="submission" date="2021-03" db="EMBL/GenBank/DDBJ databases">
        <title>Chromosome level genome of the anhydrobiotic midge Polypedilum vanderplanki.</title>
        <authorList>
            <person name="Yoshida Y."/>
            <person name="Kikawada T."/>
            <person name="Gusev O."/>
        </authorList>
    </citation>
    <scope>NUCLEOTIDE SEQUENCE</scope>
    <source>
        <strain evidence="12">NIAS01</strain>
        <tissue evidence="12">Whole body or cell culture</tissue>
    </source>
</reference>
<dbReference type="PANTHER" id="PTHR14920">
    <property type="entry name" value="OSMOTIC AVOIDANCE ABNORMAL PROTEIN 1/WD REPEAT MEMBRANE PROTEIN"/>
    <property type="match status" value="1"/>
</dbReference>
<dbReference type="GO" id="GO:0030991">
    <property type="term" value="C:intraciliary transport particle A"/>
    <property type="evidence" value="ECO:0007669"/>
    <property type="project" value="TreeGrafter"/>
</dbReference>
<dbReference type="GO" id="GO:0008104">
    <property type="term" value="P:intracellular protein localization"/>
    <property type="evidence" value="ECO:0007669"/>
    <property type="project" value="UniProtKB-ARBA"/>
</dbReference>
<dbReference type="InterPro" id="IPR015943">
    <property type="entry name" value="WD40/YVTN_repeat-like_dom_sf"/>
</dbReference>
<evidence type="ECO:0000313" key="12">
    <source>
        <dbReference type="EMBL" id="KAG5670588.1"/>
    </source>
</evidence>
<proteinExistence type="predicted"/>
<sequence length="1394" mass="157163">MSSDKVLFRHDEPHGQGDVSFAWQLGSTTNYLATTGSDGTVAIFNRQGQLQERIILQGLCAGFAWDCDGDILAIITQNTSHITIWDANQRKKQLVDTGLRDAPSCLIWSKKVQILAVATTRGNLALYNHQTSKRIPIIGKHTKRIICGAWSAENILALGSDDKTLSISNDDGDTLRTVQLRDIPTDMNFAEMKTDERVPGENTISMIVGRKTLYLYHLPEPDSPTELGFQNRYGNLIQHKWFGDGYILLGFSQGHVVAISTHPREVGQELWQVKNHRDSLSSIAISKELELVASCGDNNVKIHSMSNLQETVKILTLPDQAGLRHIEWSPDGQLIAVTSTQGAISVFVTKLHSIYATSPPRIALLSSLAEVAIYHYSPEKTKTIPTMVTLEIEPTFMAIGPYNLACGMNNRVWFYDLGRSITESPVMLGDREYMAEVKQIQLNTDYCAVLCGSQIMLHSIENTSNSQALMSSQDRDPKIFPEELQGLHDTIITCLNLTNDFLCFGTDVGHLIHFSLEHWSTIIQYRHTIGIKAIFTDLEGTRVAFIDEHNQGYVYMPCIEETITIPNMSKQAIGILWDFSQPSVFVVFDSKICTTYIFVRHSVDGKCVRKIGETTLLSDQIPLMLNDGELCLYSTGGKLTSIVLETHKFSVSLSSFEQLEQLIKLQKYQEAWDLCKNIDDNENWSKLGEACINDLEVVFAIRVYRKIGDAGMVKALEDIKHHEDLNLLSGHCALLLKRYDEAKQLFAKSNNPLEALDLCRDLLQWEQAMALSNNLAPDQMPFIAREYAQQLELNGNYIEALVNYEKALGDYRSDIDILGDDTYSEHLRLAKAGIARVSIRCGNFSTGIGLAMELNDKQLFYECAEGLESMNQIAEAAQLYEKSENYDKACTFYIQLKQWNKVDKILPHVTSLKLHAIHAKAKESEGKYRDAINSYKLANDLDSVVRIYLDYLADPHSASEIVLDSRSVDSGRMLAKFYQSIGDHESALQYLIVCGCIDDAFTLAHKHNKLKTYGELLEQYDGAKTSDFLTLAQYFENEKYTLLTGKYYFLAKEYAKALKLLIKASSFGSEEQQALSLAIDCVASADDDKLAAQLIEFLLGENDGKPKDPKLLFRLYMARKQFREAAKTSIIISSQEQISGNYRIAHDLLYSMYQELRRNNLTIASDMKTNLNLLHRYILVRTHVKRGDHLLAARLLVEVAKNISQFPSHIVPILTSTVIECQRSGMKKSAFTYAVMLMRSEYRDQIDPKYAKKIESIVRKAPKNIKQLNDFDDEQITNGAVNNDDDDNDVQVSKRRSTNDDASPCPFCNFNLNNFEVNCPQCKSALPICIATGKHLSNYKDCCQCPECLFPGFKDDLIQLIEFTKECPMCNEKIDVNRLEDISDLQAYINEINS</sequence>
<organism evidence="12 13">
    <name type="scientific">Polypedilum vanderplanki</name>
    <name type="common">Sleeping chironomid midge</name>
    <dbReference type="NCBI Taxonomy" id="319348"/>
    <lineage>
        <taxon>Eukaryota</taxon>
        <taxon>Metazoa</taxon>
        <taxon>Ecdysozoa</taxon>
        <taxon>Arthropoda</taxon>
        <taxon>Hexapoda</taxon>
        <taxon>Insecta</taxon>
        <taxon>Pterygota</taxon>
        <taxon>Neoptera</taxon>
        <taxon>Endopterygota</taxon>
        <taxon>Diptera</taxon>
        <taxon>Nematocera</taxon>
        <taxon>Chironomoidea</taxon>
        <taxon>Chironomidae</taxon>
        <taxon>Chironominae</taxon>
        <taxon>Polypedilum</taxon>
        <taxon>Polypedilum</taxon>
    </lineage>
</organism>
<evidence type="ECO:0000256" key="3">
    <source>
        <dbReference type="ARBA" id="ARBA00022737"/>
    </source>
</evidence>
<dbReference type="Pfam" id="PF15911">
    <property type="entry name" value="Beta-prop_WDR19_2nd"/>
    <property type="match status" value="1"/>
</dbReference>
<gene>
    <name evidence="12" type="ORF">PVAND_000839</name>
</gene>
<dbReference type="SUPFAM" id="SSF69322">
    <property type="entry name" value="Tricorn protease domain 2"/>
    <property type="match status" value="1"/>
</dbReference>
<dbReference type="Gene3D" id="2.130.10.10">
    <property type="entry name" value="YVTN repeat-like/Quinoprotein amine dehydrogenase"/>
    <property type="match status" value="1"/>
</dbReference>
<dbReference type="PANTHER" id="PTHR14920:SF0">
    <property type="entry name" value="WD REPEAT DOMAIN 19"/>
    <property type="match status" value="1"/>
</dbReference>
<keyword evidence="6" id="KW-0969">Cilium</keyword>
<dbReference type="GO" id="GO:0005929">
    <property type="term" value="C:cilium"/>
    <property type="evidence" value="ECO:0007669"/>
    <property type="project" value="UniProtKB-SubCell"/>
</dbReference>
<protein>
    <recommendedName>
        <fullName evidence="14">WD repeat-containing protein 19</fullName>
    </recommendedName>
</protein>
<evidence type="ECO:0000256" key="4">
    <source>
        <dbReference type="ARBA" id="ARBA00022794"/>
    </source>
</evidence>
<evidence type="ECO:0000256" key="7">
    <source>
        <dbReference type="ARBA" id="ARBA00023273"/>
    </source>
</evidence>
<dbReference type="GO" id="GO:0035721">
    <property type="term" value="P:intraciliary retrograde transport"/>
    <property type="evidence" value="ECO:0007669"/>
    <property type="project" value="InterPro"/>
</dbReference>
<evidence type="ECO:0000259" key="10">
    <source>
        <dbReference type="Pfam" id="PF23389"/>
    </source>
</evidence>
<dbReference type="Pfam" id="PF23389">
    <property type="entry name" value="Beta-prop_WDR19_1st"/>
    <property type="match status" value="1"/>
</dbReference>
<evidence type="ECO:0000256" key="2">
    <source>
        <dbReference type="ARBA" id="ARBA00022574"/>
    </source>
</evidence>
<keyword evidence="13" id="KW-1185">Reference proteome</keyword>
<dbReference type="InterPro" id="IPR001680">
    <property type="entry name" value="WD40_rpt"/>
</dbReference>
<dbReference type="SUPFAM" id="SSF50978">
    <property type="entry name" value="WD40 repeat-like"/>
    <property type="match status" value="1"/>
</dbReference>
<dbReference type="InterPro" id="IPR036322">
    <property type="entry name" value="WD40_repeat_dom_sf"/>
</dbReference>
<keyword evidence="7" id="KW-0966">Cell projection</keyword>
<dbReference type="Pfam" id="PF24762">
    <property type="entry name" value="TPR_IF140-IFT172"/>
    <property type="match status" value="2"/>
</dbReference>
<dbReference type="Proteomes" id="UP001107558">
    <property type="component" value="Chromosome 3"/>
</dbReference>
<dbReference type="OrthoDB" id="10250638at2759"/>
<comment type="subcellular location">
    <subcellularLocation>
        <location evidence="1">Cell projection</location>
        <location evidence="1">Cilium</location>
    </subcellularLocation>
</comment>
<dbReference type="FunFam" id="1.25.40.470:FF:000009">
    <property type="entry name" value="WD repeat-containing protein 19 isoform X1"/>
    <property type="match status" value="1"/>
</dbReference>
<evidence type="ECO:0000259" key="9">
    <source>
        <dbReference type="Pfam" id="PF15911"/>
    </source>
</evidence>
<evidence type="ECO:0000259" key="11">
    <source>
        <dbReference type="Pfam" id="PF24762"/>
    </source>
</evidence>
<dbReference type="InterPro" id="IPR040379">
    <property type="entry name" value="WDR19/dyf-2"/>
</dbReference>
<keyword evidence="3" id="KW-0677">Repeat</keyword>
<feature type="domain" description="WDR19 first beta-propeller" evidence="10">
    <location>
        <begin position="19"/>
        <end position="342"/>
    </location>
</feature>
<evidence type="ECO:0000256" key="6">
    <source>
        <dbReference type="ARBA" id="ARBA00023069"/>
    </source>
</evidence>
<evidence type="ECO:0000313" key="13">
    <source>
        <dbReference type="Proteomes" id="UP001107558"/>
    </source>
</evidence>
<dbReference type="Pfam" id="PF23146">
    <property type="entry name" value="Zf_IFT144_1st"/>
    <property type="match status" value="1"/>
</dbReference>
<name>A0A9J6BL51_POLVA</name>
<dbReference type="EMBL" id="JADBJN010000003">
    <property type="protein sequence ID" value="KAG5670588.1"/>
    <property type="molecule type" value="Genomic_DNA"/>
</dbReference>
<dbReference type="InterPro" id="IPR056168">
    <property type="entry name" value="TPR_IF140/IFT172/WDR19"/>
</dbReference>
<dbReference type="InterPro" id="IPR039468">
    <property type="entry name" value="WDR19_WD40_rpt"/>
</dbReference>
<evidence type="ECO:0008006" key="14">
    <source>
        <dbReference type="Google" id="ProtNLM"/>
    </source>
</evidence>
<feature type="domain" description="WDR19 WD40 repeat" evidence="9">
    <location>
        <begin position="362"/>
        <end position="647"/>
    </location>
</feature>
<keyword evidence="4" id="KW-0970">Cilium biogenesis/degradation</keyword>